<sequence>MNWDDLRHFGALVQAGSLSEAARRLNVEHATVARRIAALEAELTLTLVDRRGRRWVPTADGLRIAEIARRMETEAQAIRRAAQGAQRALMGTVTISAPPALGAARLAAPMVALQNTHPGLTIRLIGEVRSASLARAEADMAIRLSRPQEGDLTITRIGRMGFRLYAAPSFLAAHGPEEWRFIGNDGALTATPQQEALETAAAGRPITITASSVEIQHAVVRAAGGIALLPDFLGAEDPALIPVPPGKEMLSRDIFLLVHSELRRAAPIQAVASAIKTAFRQAPSGGNEEDGPSEDGSASDRQS</sequence>
<dbReference type="InterPro" id="IPR058163">
    <property type="entry name" value="LysR-type_TF_proteobact-type"/>
</dbReference>
<gene>
    <name evidence="7" type="ORF">BJF92_03475</name>
</gene>
<feature type="domain" description="HTH lysR-type" evidence="6">
    <location>
        <begin position="1"/>
        <end position="58"/>
    </location>
</feature>
<reference evidence="7 8" key="1">
    <citation type="submission" date="2016-09" db="EMBL/GenBank/DDBJ databases">
        <title>Rhizobium sp. nov., a novel species isolated from the rice rhizosphere.</title>
        <authorList>
            <person name="Zhao J."/>
            <person name="Zhang X."/>
        </authorList>
    </citation>
    <scope>NUCLEOTIDE SEQUENCE [LARGE SCALE GENOMIC DNA]</scope>
    <source>
        <strain evidence="7 8">MH17</strain>
    </source>
</reference>
<dbReference type="InterPro" id="IPR005119">
    <property type="entry name" value="LysR_subst-bd"/>
</dbReference>
<dbReference type="SUPFAM" id="SSF46785">
    <property type="entry name" value="Winged helix' DNA-binding domain"/>
    <property type="match status" value="1"/>
</dbReference>
<dbReference type="Gene3D" id="1.10.10.10">
    <property type="entry name" value="Winged helix-like DNA-binding domain superfamily/Winged helix DNA-binding domain"/>
    <property type="match status" value="1"/>
</dbReference>
<organism evidence="7 8">
    <name type="scientific">Xaviernesmea rhizosphaerae</name>
    <dbReference type="NCBI Taxonomy" id="1672749"/>
    <lineage>
        <taxon>Bacteria</taxon>
        <taxon>Pseudomonadati</taxon>
        <taxon>Pseudomonadota</taxon>
        <taxon>Alphaproteobacteria</taxon>
        <taxon>Hyphomicrobiales</taxon>
        <taxon>Rhizobiaceae</taxon>
        <taxon>Rhizobium/Agrobacterium group</taxon>
        <taxon>Xaviernesmea</taxon>
    </lineage>
</organism>
<keyword evidence="2" id="KW-0805">Transcription regulation</keyword>
<evidence type="ECO:0000313" key="8">
    <source>
        <dbReference type="Proteomes" id="UP000186143"/>
    </source>
</evidence>
<dbReference type="PANTHER" id="PTHR30537">
    <property type="entry name" value="HTH-TYPE TRANSCRIPTIONAL REGULATOR"/>
    <property type="match status" value="1"/>
</dbReference>
<dbReference type="Proteomes" id="UP000186143">
    <property type="component" value="Unassembled WGS sequence"/>
</dbReference>
<dbReference type="GO" id="GO:0006351">
    <property type="term" value="P:DNA-templated transcription"/>
    <property type="evidence" value="ECO:0007669"/>
    <property type="project" value="TreeGrafter"/>
</dbReference>
<evidence type="ECO:0000256" key="3">
    <source>
        <dbReference type="ARBA" id="ARBA00023125"/>
    </source>
</evidence>
<dbReference type="InterPro" id="IPR000847">
    <property type="entry name" value="LysR_HTH_N"/>
</dbReference>
<dbReference type="InterPro" id="IPR036388">
    <property type="entry name" value="WH-like_DNA-bd_sf"/>
</dbReference>
<protein>
    <submittedName>
        <fullName evidence="7">LysR family transcriptional regulator</fullName>
    </submittedName>
</protein>
<dbReference type="GO" id="GO:0003700">
    <property type="term" value="F:DNA-binding transcription factor activity"/>
    <property type="evidence" value="ECO:0007669"/>
    <property type="project" value="InterPro"/>
</dbReference>
<dbReference type="AlphaFoldDB" id="A0A1Q9AGX2"/>
<dbReference type="Pfam" id="PF00126">
    <property type="entry name" value="HTH_1"/>
    <property type="match status" value="1"/>
</dbReference>
<dbReference type="EMBL" id="MKIO01000033">
    <property type="protein sequence ID" value="OLP54481.1"/>
    <property type="molecule type" value="Genomic_DNA"/>
</dbReference>
<evidence type="ECO:0000256" key="2">
    <source>
        <dbReference type="ARBA" id="ARBA00023015"/>
    </source>
</evidence>
<dbReference type="OrthoDB" id="9787460at2"/>
<evidence type="ECO:0000256" key="5">
    <source>
        <dbReference type="SAM" id="MobiDB-lite"/>
    </source>
</evidence>
<dbReference type="InterPro" id="IPR036390">
    <property type="entry name" value="WH_DNA-bd_sf"/>
</dbReference>
<dbReference type="RefSeq" id="WP_075635668.1">
    <property type="nucleotide sequence ID" value="NZ_MKIO01000033.1"/>
</dbReference>
<dbReference type="GO" id="GO:0043565">
    <property type="term" value="F:sequence-specific DNA binding"/>
    <property type="evidence" value="ECO:0007669"/>
    <property type="project" value="TreeGrafter"/>
</dbReference>
<comment type="similarity">
    <text evidence="1">Belongs to the LysR transcriptional regulatory family.</text>
</comment>
<evidence type="ECO:0000256" key="4">
    <source>
        <dbReference type="ARBA" id="ARBA00023163"/>
    </source>
</evidence>
<dbReference type="STRING" id="1672749.BJF92_03475"/>
<dbReference type="PROSITE" id="PS50931">
    <property type="entry name" value="HTH_LYSR"/>
    <property type="match status" value="1"/>
</dbReference>
<dbReference type="Gene3D" id="3.40.190.290">
    <property type="match status" value="1"/>
</dbReference>
<evidence type="ECO:0000256" key="1">
    <source>
        <dbReference type="ARBA" id="ARBA00009437"/>
    </source>
</evidence>
<accession>A0A1Q9AGX2</accession>
<name>A0A1Q9AGX2_9HYPH</name>
<evidence type="ECO:0000313" key="7">
    <source>
        <dbReference type="EMBL" id="OLP54481.1"/>
    </source>
</evidence>
<dbReference type="PANTHER" id="PTHR30537:SF3">
    <property type="entry name" value="TRANSCRIPTIONAL REGULATORY PROTEIN"/>
    <property type="match status" value="1"/>
</dbReference>
<feature type="region of interest" description="Disordered" evidence="5">
    <location>
        <begin position="279"/>
        <end position="303"/>
    </location>
</feature>
<comment type="caution">
    <text evidence="7">The sequence shown here is derived from an EMBL/GenBank/DDBJ whole genome shotgun (WGS) entry which is preliminary data.</text>
</comment>
<dbReference type="Pfam" id="PF03466">
    <property type="entry name" value="LysR_substrate"/>
    <property type="match status" value="1"/>
</dbReference>
<dbReference type="SUPFAM" id="SSF53850">
    <property type="entry name" value="Periplasmic binding protein-like II"/>
    <property type="match status" value="1"/>
</dbReference>
<keyword evidence="4" id="KW-0804">Transcription</keyword>
<evidence type="ECO:0000259" key="6">
    <source>
        <dbReference type="PROSITE" id="PS50931"/>
    </source>
</evidence>
<keyword evidence="3" id="KW-0238">DNA-binding</keyword>
<proteinExistence type="inferred from homology"/>